<dbReference type="Gene3D" id="1.10.357.10">
    <property type="entry name" value="Tetracycline Repressor, domain 2"/>
    <property type="match status" value="1"/>
</dbReference>
<dbReference type="EMBL" id="CP090958">
    <property type="protein sequence ID" value="WGW13289.1"/>
    <property type="molecule type" value="Genomic_DNA"/>
</dbReference>
<evidence type="ECO:0000256" key="2">
    <source>
        <dbReference type="ARBA" id="ARBA00023125"/>
    </source>
</evidence>
<dbReference type="PRINTS" id="PR00455">
    <property type="entry name" value="HTHTETR"/>
</dbReference>
<dbReference type="PANTHER" id="PTHR30055:SF238">
    <property type="entry name" value="MYCOFACTOCIN BIOSYNTHESIS TRANSCRIPTIONAL REGULATOR MFTR-RELATED"/>
    <property type="match status" value="1"/>
</dbReference>
<dbReference type="InterPro" id="IPR050109">
    <property type="entry name" value="HTH-type_TetR-like_transc_reg"/>
</dbReference>
<reference evidence="6 7" key="1">
    <citation type="submission" date="2023-05" db="EMBL/GenBank/DDBJ databases">
        <title>Lithophilousrod everest ZFBP1038 complete genpme.</title>
        <authorList>
            <person name="Tian M."/>
        </authorList>
    </citation>
    <scope>NUCLEOTIDE SEQUENCE [LARGE SCALE GENOMIC DNA]</scope>
    <source>
        <strain evidence="6 7">ZFBP1038</strain>
    </source>
</reference>
<proteinExistence type="predicted"/>
<feature type="DNA-binding region" description="H-T-H motif" evidence="4">
    <location>
        <begin position="24"/>
        <end position="43"/>
    </location>
</feature>
<dbReference type="InterPro" id="IPR009057">
    <property type="entry name" value="Homeodomain-like_sf"/>
</dbReference>
<sequence>MTTREKIYESAVVLIAEHGYAATTIDEIAAKAEVAKGTVYYNFGSKEELFRQLLGYGVDLLTSRMTEVSKGLKGTAALDAIFTEVLQRASKTPAFMQLLFTEMYRTGRAWQDTLLFVRENVLGVIRNVIAEGKESGEFDPSVDPETASAAAMGALAIAILDWLAYHPSTPVDELHKSVSQLLLRGLVG</sequence>
<keyword evidence="1" id="KW-0805">Transcription regulation</keyword>
<dbReference type="Gene3D" id="1.10.10.60">
    <property type="entry name" value="Homeodomain-like"/>
    <property type="match status" value="1"/>
</dbReference>
<dbReference type="SUPFAM" id="SSF46689">
    <property type="entry name" value="Homeodomain-like"/>
    <property type="match status" value="1"/>
</dbReference>
<dbReference type="RefSeq" id="WP_349640105.1">
    <property type="nucleotide sequence ID" value="NZ_CP090958.1"/>
</dbReference>
<dbReference type="SUPFAM" id="SSF48498">
    <property type="entry name" value="Tetracyclin repressor-like, C-terminal domain"/>
    <property type="match status" value="1"/>
</dbReference>
<protein>
    <submittedName>
        <fullName evidence="6">TetR/AcrR family transcriptional regulator</fullName>
    </submittedName>
</protein>
<dbReference type="Pfam" id="PF17932">
    <property type="entry name" value="TetR_C_24"/>
    <property type="match status" value="1"/>
</dbReference>
<evidence type="ECO:0000313" key="7">
    <source>
        <dbReference type="Proteomes" id="UP001209083"/>
    </source>
</evidence>
<evidence type="ECO:0000256" key="4">
    <source>
        <dbReference type="PROSITE-ProRule" id="PRU00335"/>
    </source>
</evidence>
<evidence type="ECO:0000256" key="3">
    <source>
        <dbReference type="ARBA" id="ARBA00023163"/>
    </source>
</evidence>
<dbReference type="PROSITE" id="PS50977">
    <property type="entry name" value="HTH_TETR_2"/>
    <property type="match status" value="1"/>
</dbReference>
<organism evidence="6 7">
    <name type="scientific">Saxibacter everestensis</name>
    <dbReference type="NCBI Taxonomy" id="2909229"/>
    <lineage>
        <taxon>Bacteria</taxon>
        <taxon>Bacillati</taxon>
        <taxon>Actinomycetota</taxon>
        <taxon>Actinomycetes</taxon>
        <taxon>Micrococcales</taxon>
        <taxon>Brevibacteriaceae</taxon>
        <taxon>Saxibacter</taxon>
    </lineage>
</organism>
<evidence type="ECO:0000313" key="6">
    <source>
        <dbReference type="EMBL" id="WGW13289.1"/>
    </source>
</evidence>
<evidence type="ECO:0000259" key="5">
    <source>
        <dbReference type="PROSITE" id="PS50977"/>
    </source>
</evidence>
<dbReference type="InterPro" id="IPR001647">
    <property type="entry name" value="HTH_TetR"/>
</dbReference>
<dbReference type="Proteomes" id="UP001209083">
    <property type="component" value="Chromosome"/>
</dbReference>
<gene>
    <name evidence="6" type="ORF">LWF01_05845</name>
</gene>
<dbReference type="PANTHER" id="PTHR30055">
    <property type="entry name" value="HTH-TYPE TRANSCRIPTIONAL REGULATOR RUTR"/>
    <property type="match status" value="1"/>
</dbReference>
<dbReference type="InterPro" id="IPR036271">
    <property type="entry name" value="Tet_transcr_reg_TetR-rel_C_sf"/>
</dbReference>
<keyword evidence="3" id="KW-0804">Transcription</keyword>
<keyword evidence="2 4" id="KW-0238">DNA-binding</keyword>
<dbReference type="InterPro" id="IPR041490">
    <property type="entry name" value="KstR2_TetR_C"/>
</dbReference>
<accession>A0ABY8QY24</accession>
<feature type="domain" description="HTH tetR-type" evidence="5">
    <location>
        <begin position="1"/>
        <end position="61"/>
    </location>
</feature>
<dbReference type="Pfam" id="PF00440">
    <property type="entry name" value="TetR_N"/>
    <property type="match status" value="1"/>
</dbReference>
<evidence type="ECO:0000256" key="1">
    <source>
        <dbReference type="ARBA" id="ARBA00023015"/>
    </source>
</evidence>
<keyword evidence="7" id="KW-1185">Reference proteome</keyword>
<name>A0ABY8QY24_9MICO</name>